<dbReference type="GO" id="GO:0003723">
    <property type="term" value="F:RNA binding"/>
    <property type="evidence" value="ECO:0007669"/>
    <property type="project" value="InterPro"/>
</dbReference>
<dbReference type="OrthoDB" id="10252740at2759"/>
<dbReference type="EMBL" id="CAJPDT010000108">
    <property type="protein sequence ID" value="CAF9938366.1"/>
    <property type="molecule type" value="Genomic_DNA"/>
</dbReference>
<evidence type="ECO:0000313" key="3">
    <source>
        <dbReference type="EMBL" id="CAF9938366.1"/>
    </source>
</evidence>
<evidence type="ECO:0000259" key="2">
    <source>
        <dbReference type="PROSITE" id="PS50822"/>
    </source>
</evidence>
<feature type="compositionally biased region" description="Polar residues" evidence="1">
    <location>
        <begin position="787"/>
        <end position="803"/>
    </location>
</feature>
<sequence length="949" mass="106084">MGDPSARIQTLDLNPGPFVVRPDYGDEARYKNATPVIYRYDITFKAFQPKGFPEPEKDLTVPEGKKLMQVIRCALETPTFQDIRSNIATDFAKTLISCKKLDDRQMKTGKFKFWAENEIDDGGSKPQKNANRFQMTLKDNGELRIFDLLSYLTSPNKTGGAYEQIVPIVQALDIILGHHGKLSLSIATPKRGKCFPYAPTGAEKFQLEGPKGHSGYLQGVRGFFASIPTTSQRALGLRVECTHLTDDRGQPIRSLRTIFGLAPRYGTPKDVEFYHKKDKKTYTVAAYWTKQNYKPIRYPGYPVVNVGNKDHPTLLPSHVCEIVPGQISRRRLDPFQTADMIRHAIRDPEQTRQSILTNAFEVLGLKDNATLNSFGMAVASNMVTVKGRRLEQPTVFYHGSSAAVVDPRGRWNLSQKKILTAGQLENWGVMRVTRDLRDHQIDQSNFGQTFPYFLSTLEKTLGKDKVSRPVDLWTQRIDRGDEAALEREFDQCIGQKIRLLVIVLPDNDATTYKQIKKLGDVSKGINTVCLLNTNKKFYKAPTSNAGYFANIALKINLKLEGINHTLKDFTPLYQNTMVIGIDVTHPSPGPTKKTAPSVAAMVASVDNQLGQWPVDLRINTAVVEQELEQLRNTCVVMYRGRELPKITLIVVGKRHHTRFFKMERQDRSTNPEFGTVIDTDVTEARNWDFFLQSHHALQGTARPAHYFVLLNEIFTKEFVGSHVRISDYLHKLTNDMCYLFGRSTGLRSRCYGDFDDDVSDTSSTLGDDRGKPPGMQAGAQSAPRDPTSGSQTSNKPGPSSTTPGKKGDASKPQPRPTETKTPDAMAGLSKKKKNRLFEERTAAAIQKSAQEASSKAPGKKPEAKPQAKTEAGLGAKTEAGSRAKAEEKMPERSAKEKSSEETEQSKAKGKKPEARIEDKKPESEAEAQKPKEKAQVEINGYLKDKMFYI</sequence>
<dbReference type="InterPro" id="IPR012337">
    <property type="entry name" value="RNaseH-like_sf"/>
</dbReference>
<feature type="domain" description="Piwi" evidence="2">
    <location>
        <begin position="499"/>
        <end position="606"/>
    </location>
</feature>
<dbReference type="CDD" id="cd02846">
    <property type="entry name" value="PAZ_argonaute_like"/>
    <property type="match status" value="1"/>
</dbReference>
<dbReference type="AlphaFoldDB" id="A0A8H3G522"/>
<dbReference type="SUPFAM" id="SSF53098">
    <property type="entry name" value="Ribonuclease H-like"/>
    <property type="match status" value="1"/>
</dbReference>
<dbReference type="Pfam" id="PF02171">
    <property type="entry name" value="Piwi"/>
    <property type="match status" value="2"/>
</dbReference>
<protein>
    <recommendedName>
        <fullName evidence="2">Piwi domain-containing protein</fullName>
    </recommendedName>
</protein>
<dbReference type="Pfam" id="PF16486">
    <property type="entry name" value="ArgoN"/>
    <property type="match status" value="1"/>
</dbReference>
<dbReference type="Pfam" id="PF16488">
    <property type="entry name" value="ArgoL2"/>
    <property type="match status" value="1"/>
</dbReference>
<dbReference type="SUPFAM" id="SSF101690">
    <property type="entry name" value="PAZ domain"/>
    <property type="match status" value="1"/>
</dbReference>
<feature type="domain" description="Piwi" evidence="2">
    <location>
        <begin position="622"/>
        <end position="749"/>
    </location>
</feature>
<dbReference type="PANTHER" id="PTHR22891">
    <property type="entry name" value="EUKARYOTIC TRANSLATION INITIATION FACTOR 2C"/>
    <property type="match status" value="1"/>
</dbReference>
<feature type="compositionally biased region" description="Basic and acidic residues" evidence="1">
    <location>
        <begin position="879"/>
        <end position="935"/>
    </location>
</feature>
<name>A0A8H3G522_9LECA</name>
<dbReference type="InterPro" id="IPR036397">
    <property type="entry name" value="RNaseH_sf"/>
</dbReference>
<dbReference type="Gene3D" id="3.40.50.2300">
    <property type="match status" value="1"/>
</dbReference>
<gene>
    <name evidence="3" type="ORF">IMSHALPRED_000770</name>
</gene>
<organism evidence="3 4">
    <name type="scientific">Imshaugia aleurites</name>
    <dbReference type="NCBI Taxonomy" id="172621"/>
    <lineage>
        <taxon>Eukaryota</taxon>
        <taxon>Fungi</taxon>
        <taxon>Dikarya</taxon>
        <taxon>Ascomycota</taxon>
        <taxon>Pezizomycotina</taxon>
        <taxon>Lecanoromycetes</taxon>
        <taxon>OSLEUM clade</taxon>
        <taxon>Lecanoromycetidae</taxon>
        <taxon>Lecanorales</taxon>
        <taxon>Lecanorineae</taxon>
        <taxon>Parmeliaceae</taxon>
        <taxon>Imshaugia</taxon>
    </lineage>
</organism>
<proteinExistence type="predicted"/>
<evidence type="ECO:0000256" key="1">
    <source>
        <dbReference type="SAM" id="MobiDB-lite"/>
    </source>
</evidence>
<dbReference type="SMART" id="SM00950">
    <property type="entry name" value="Piwi"/>
    <property type="match status" value="1"/>
</dbReference>
<dbReference type="InterPro" id="IPR036085">
    <property type="entry name" value="PAZ_dom_sf"/>
</dbReference>
<reference evidence="3" key="1">
    <citation type="submission" date="2021-03" db="EMBL/GenBank/DDBJ databases">
        <authorList>
            <person name="Tagirdzhanova G."/>
        </authorList>
    </citation>
    <scope>NUCLEOTIDE SEQUENCE</scope>
</reference>
<keyword evidence="4" id="KW-1185">Reference proteome</keyword>
<dbReference type="PROSITE" id="PS50822">
    <property type="entry name" value="PIWI"/>
    <property type="match status" value="2"/>
</dbReference>
<dbReference type="InterPro" id="IPR032474">
    <property type="entry name" value="Argonaute_N"/>
</dbReference>
<dbReference type="Proteomes" id="UP000664534">
    <property type="component" value="Unassembled WGS sequence"/>
</dbReference>
<feature type="region of interest" description="Disordered" evidence="1">
    <location>
        <begin position="758"/>
        <end position="936"/>
    </location>
</feature>
<dbReference type="InterPro" id="IPR003165">
    <property type="entry name" value="Piwi"/>
</dbReference>
<dbReference type="Gene3D" id="2.170.260.10">
    <property type="entry name" value="paz domain"/>
    <property type="match status" value="1"/>
</dbReference>
<evidence type="ECO:0000313" key="4">
    <source>
        <dbReference type="Proteomes" id="UP000664534"/>
    </source>
</evidence>
<comment type="caution">
    <text evidence="3">The sequence shown here is derived from an EMBL/GenBank/DDBJ whole genome shotgun (WGS) entry which is preliminary data.</text>
</comment>
<accession>A0A8H3G522</accession>
<dbReference type="InterPro" id="IPR032472">
    <property type="entry name" value="ArgoL2"/>
</dbReference>
<dbReference type="Gene3D" id="3.30.420.10">
    <property type="entry name" value="Ribonuclease H-like superfamily/Ribonuclease H"/>
    <property type="match status" value="2"/>
</dbReference>